<proteinExistence type="predicted"/>
<feature type="domain" description="DUF1206" evidence="2">
    <location>
        <begin position="207"/>
        <end position="276"/>
    </location>
</feature>
<keyword evidence="1" id="KW-0472">Membrane</keyword>
<protein>
    <recommendedName>
        <fullName evidence="2">DUF1206 domain-containing protein</fullName>
    </recommendedName>
</protein>
<dbReference type="STRING" id="937777.Deipe_3441"/>
<feature type="transmembrane region" description="Helical" evidence="1">
    <location>
        <begin position="70"/>
        <end position="88"/>
    </location>
</feature>
<gene>
    <name evidence="3" type="ordered locus">Deipe_3441</name>
</gene>
<accession>L0A5Z9</accession>
<sequence length="281" mass="29478">MNTSQQVKREVQHAAHQAAPWVVRLARLGYASKGAVYVTLGALAARAAFGQGGKTTDTRGAIASIGEQPFGQALLVVVALGLIGYSLWQFARAALDPEGQGTGAKGLAKRLGYLLSGGAHTALALYAGSLATRARPIGGSGRNEDDWTALLLDQPFGPFLVGAVGLVALGIAASQLFVAYKKAFLKRLDLSRLPADRQRLATRLGQAGIAARAVVLAIVGGFFLQAAWTHNAQRAGGIAEALRTVEQQPFGPWLLGTVALGLIAFGLYAVVQGLFRRIRLE</sequence>
<dbReference type="HOGENOM" id="CLU_073530_0_0_0"/>
<name>L0A5Z9_DEIPD</name>
<dbReference type="InterPro" id="IPR009597">
    <property type="entry name" value="DUF1206"/>
</dbReference>
<dbReference type="eggNOG" id="ENOG502Z854">
    <property type="taxonomic scope" value="Bacteria"/>
</dbReference>
<evidence type="ECO:0000256" key="1">
    <source>
        <dbReference type="SAM" id="Phobius"/>
    </source>
</evidence>
<feature type="transmembrane region" description="Helical" evidence="1">
    <location>
        <begin position="159"/>
        <end position="180"/>
    </location>
</feature>
<feature type="transmembrane region" description="Helical" evidence="1">
    <location>
        <begin position="253"/>
        <end position="275"/>
    </location>
</feature>
<dbReference type="AlphaFoldDB" id="L0A5Z9"/>
<dbReference type="PATRIC" id="fig|937777.3.peg.3454"/>
<dbReference type="OrthoDB" id="5702018at2"/>
<dbReference type="Pfam" id="PF06724">
    <property type="entry name" value="DUF1206"/>
    <property type="match status" value="3"/>
</dbReference>
<keyword evidence="1" id="KW-1133">Transmembrane helix</keyword>
<feature type="transmembrane region" description="Helical" evidence="1">
    <location>
        <begin position="200"/>
        <end position="224"/>
    </location>
</feature>
<evidence type="ECO:0000259" key="2">
    <source>
        <dbReference type="Pfam" id="PF06724"/>
    </source>
</evidence>
<feature type="transmembrane region" description="Helical" evidence="1">
    <location>
        <begin position="30"/>
        <end position="49"/>
    </location>
</feature>
<dbReference type="EMBL" id="CP003382">
    <property type="protein sequence ID" value="AFZ68874.1"/>
    <property type="molecule type" value="Genomic_DNA"/>
</dbReference>
<feature type="domain" description="DUF1206" evidence="2">
    <location>
        <begin position="111"/>
        <end position="181"/>
    </location>
</feature>
<reference evidence="4" key="1">
    <citation type="submission" date="2012-03" db="EMBL/GenBank/DDBJ databases">
        <title>Complete sequence of chromosome of Deinococcus peraridilitoris DSM 19664.</title>
        <authorList>
            <person name="Lucas S."/>
            <person name="Copeland A."/>
            <person name="Lapidus A."/>
            <person name="Glavina del Rio T."/>
            <person name="Dalin E."/>
            <person name="Tice H."/>
            <person name="Bruce D."/>
            <person name="Goodwin L."/>
            <person name="Pitluck S."/>
            <person name="Peters L."/>
            <person name="Mikhailova N."/>
            <person name="Lu M."/>
            <person name="Kyrpides N."/>
            <person name="Mavromatis K."/>
            <person name="Ivanova N."/>
            <person name="Brettin T."/>
            <person name="Detter J.C."/>
            <person name="Han C."/>
            <person name="Larimer F."/>
            <person name="Land M."/>
            <person name="Hauser L."/>
            <person name="Markowitz V."/>
            <person name="Cheng J.-F."/>
            <person name="Hugenholtz P."/>
            <person name="Woyke T."/>
            <person name="Wu D."/>
            <person name="Pukall R."/>
            <person name="Steenblock K."/>
            <person name="Brambilla E."/>
            <person name="Klenk H.-P."/>
            <person name="Eisen J.A."/>
        </authorList>
    </citation>
    <scope>NUCLEOTIDE SEQUENCE [LARGE SCALE GENOMIC DNA]</scope>
    <source>
        <strain evidence="4">DSM 19664 / LMG 22246 / CIP 109416 / KR-200</strain>
    </source>
</reference>
<evidence type="ECO:0000313" key="4">
    <source>
        <dbReference type="Proteomes" id="UP000010467"/>
    </source>
</evidence>
<evidence type="ECO:0000313" key="3">
    <source>
        <dbReference type="EMBL" id="AFZ68874.1"/>
    </source>
</evidence>
<dbReference type="Proteomes" id="UP000010467">
    <property type="component" value="Chromosome"/>
</dbReference>
<keyword evidence="4" id="KW-1185">Reference proteome</keyword>
<feature type="domain" description="DUF1206" evidence="2">
    <location>
        <begin position="28"/>
        <end position="95"/>
    </location>
</feature>
<dbReference type="KEGG" id="dpd:Deipe_3441"/>
<organism evidence="3 4">
    <name type="scientific">Deinococcus peraridilitoris (strain DSM 19664 / LMG 22246 / CIP 109416 / KR-200)</name>
    <dbReference type="NCBI Taxonomy" id="937777"/>
    <lineage>
        <taxon>Bacteria</taxon>
        <taxon>Thermotogati</taxon>
        <taxon>Deinococcota</taxon>
        <taxon>Deinococci</taxon>
        <taxon>Deinococcales</taxon>
        <taxon>Deinococcaceae</taxon>
        <taxon>Deinococcus</taxon>
    </lineage>
</organism>
<keyword evidence="1" id="KW-0812">Transmembrane</keyword>
<dbReference type="RefSeq" id="WP_015237172.1">
    <property type="nucleotide sequence ID" value="NC_019793.1"/>
</dbReference>